<keyword evidence="4" id="KW-0812">Transmembrane</keyword>
<keyword evidence="5" id="KW-0677">Repeat</keyword>
<comment type="subcellular location">
    <subcellularLocation>
        <location evidence="1">Membrane</location>
        <topology evidence="1">Multi-pass membrane protein</topology>
    </subcellularLocation>
</comment>
<dbReference type="InterPro" id="IPR018108">
    <property type="entry name" value="MCP_transmembrane"/>
</dbReference>
<keyword evidence="6" id="KW-1133">Transmembrane helix</keyword>
<dbReference type="Gene3D" id="1.50.40.10">
    <property type="entry name" value="Mitochondrial carrier domain"/>
    <property type="match status" value="1"/>
</dbReference>
<gene>
    <name evidence="8" type="ORF">BOLC6T36535H</name>
</gene>
<evidence type="ECO:0000256" key="2">
    <source>
        <dbReference type="ARBA" id="ARBA00006375"/>
    </source>
</evidence>
<dbReference type="SUPFAM" id="SSF103506">
    <property type="entry name" value="Mitochondrial carrier"/>
    <property type="match status" value="1"/>
</dbReference>
<sequence length="106" mass="12316">MVLIFHLDIYFLKSEFDIHVCKINSAFSFLWSSFLNLSFPFVCEFSDAFRTIMKEEEPIAFYKGIVPGLALVSHGAIQFTAYEELHKVIVYSIGKIENLNPLIIYW</sequence>
<dbReference type="AlphaFoldDB" id="A0A3P6GYY4"/>
<dbReference type="EMBL" id="LR031880">
    <property type="protein sequence ID" value="VDD61082.1"/>
    <property type="molecule type" value="Genomic_DNA"/>
</dbReference>
<evidence type="ECO:0000256" key="3">
    <source>
        <dbReference type="ARBA" id="ARBA00022448"/>
    </source>
</evidence>
<evidence type="ECO:0000256" key="7">
    <source>
        <dbReference type="ARBA" id="ARBA00023136"/>
    </source>
</evidence>
<dbReference type="InterPro" id="IPR023395">
    <property type="entry name" value="MCP_dom_sf"/>
</dbReference>
<keyword evidence="3" id="KW-0813">Transport</keyword>
<dbReference type="Pfam" id="PF00153">
    <property type="entry name" value="Mito_carr"/>
    <property type="match status" value="1"/>
</dbReference>
<protein>
    <submittedName>
        <fullName evidence="8">Uncharacterized protein</fullName>
    </submittedName>
</protein>
<accession>A0A3P6GYY4</accession>
<dbReference type="PANTHER" id="PTHR45683">
    <property type="entry name" value="MITOCHONDRIAL NICOTINAMIDE ADENINE DINUCLEOTIDE TRANSPORTER 1-RELATED-RELATED"/>
    <property type="match status" value="1"/>
</dbReference>
<comment type="similarity">
    <text evidence="2">Belongs to the mitochondrial carrier (TC 2.A.29) family.</text>
</comment>
<evidence type="ECO:0000256" key="5">
    <source>
        <dbReference type="ARBA" id="ARBA00022737"/>
    </source>
</evidence>
<keyword evidence="7" id="KW-0472">Membrane</keyword>
<dbReference type="GO" id="GO:0055085">
    <property type="term" value="P:transmembrane transport"/>
    <property type="evidence" value="ECO:0007669"/>
    <property type="project" value="InterPro"/>
</dbReference>
<evidence type="ECO:0000256" key="4">
    <source>
        <dbReference type="ARBA" id="ARBA00022692"/>
    </source>
</evidence>
<dbReference type="GO" id="GO:0006862">
    <property type="term" value="P:nucleotide transport"/>
    <property type="evidence" value="ECO:0007669"/>
    <property type="project" value="InterPro"/>
</dbReference>
<dbReference type="InterPro" id="IPR044712">
    <property type="entry name" value="SLC25A32-like"/>
</dbReference>
<evidence type="ECO:0000256" key="1">
    <source>
        <dbReference type="ARBA" id="ARBA00004141"/>
    </source>
</evidence>
<name>A0A3P6GYY4_BRAOL</name>
<reference evidence="8" key="1">
    <citation type="submission" date="2018-11" db="EMBL/GenBank/DDBJ databases">
        <authorList>
            <consortium name="Genoscope - CEA"/>
            <person name="William W."/>
        </authorList>
    </citation>
    <scope>NUCLEOTIDE SEQUENCE</scope>
</reference>
<organism evidence="8">
    <name type="scientific">Brassica oleracea</name>
    <name type="common">Wild cabbage</name>
    <dbReference type="NCBI Taxonomy" id="3712"/>
    <lineage>
        <taxon>Eukaryota</taxon>
        <taxon>Viridiplantae</taxon>
        <taxon>Streptophyta</taxon>
        <taxon>Embryophyta</taxon>
        <taxon>Tracheophyta</taxon>
        <taxon>Spermatophyta</taxon>
        <taxon>Magnoliopsida</taxon>
        <taxon>eudicotyledons</taxon>
        <taxon>Gunneridae</taxon>
        <taxon>Pentapetalae</taxon>
        <taxon>rosids</taxon>
        <taxon>malvids</taxon>
        <taxon>Brassicales</taxon>
        <taxon>Brassicaceae</taxon>
        <taxon>Brassiceae</taxon>
        <taxon>Brassica</taxon>
    </lineage>
</organism>
<proteinExistence type="inferred from homology"/>
<evidence type="ECO:0000313" key="8">
    <source>
        <dbReference type="EMBL" id="VDD61082.1"/>
    </source>
</evidence>
<evidence type="ECO:0000256" key="6">
    <source>
        <dbReference type="ARBA" id="ARBA00022989"/>
    </source>
</evidence>
<dbReference type="GO" id="GO:0016020">
    <property type="term" value="C:membrane"/>
    <property type="evidence" value="ECO:0007669"/>
    <property type="project" value="UniProtKB-SubCell"/>
</dbReference>